<sequence>MQSPLIALPLKETREVELEKPLAALIQTVYEQHAESFSEDLERVEQTRKDATDKASGDETARDLLFSWFHMLEMLELRFPELRTSFTWREAFSMSEVTQQALAYEKASVIFNCAARISAVGMHLDRRDAQSDGVKRSYAAFRQAAGFLDYIQSNFMHAPSKDLSSKFVQSLKTLMLVQAAEIFLEKSIADKKGPALVAKLASHVAGTYTSLYEEWQDSNMFGSIPSIWRCVIMYKSKHVASIAQFYCAHADDAAGAHGTALARFHLAEKLAKEACRLVGYLNWFNYQSLLFVSTLPSDTTAAASAEVKAHAAVVAEACRAAEKDNDLVYHEVQPSEDALPAIDATNVTTPIPIRETFAMPDVQRVLGADIFPTLVPLSVHESASMYSEEQAKLVRAETERVESANEELQAALASMDLPKALLQYDALEGRAATAEPSASLLDDAQIVAVGRPVASIEQALARLTQPQVADELLADALADLDEENRTCERLRVEHAHRWTQEPLGSVARTLRRDLTSHRDALRQAQEHDKDLAVLWASVQDDVALLQQGPDAVRGAVQRAAQSAQAKGAPSLVDLDEGEADPQRDDAVALLQQTRATLDRVRRLPKQRTEQLQELKTRVRGDDISRVLLLNRRIQNIEPKVFAAELAKYTPLQSQLVDSVVHQNAMLDELRTSLQKLSTHPGTAPVRKQRNASALACAELEQRLTRAFDAFSEVCAVLDKASSFYAELRQQAERLNTETARLLAERRAERQTLAQSLAWDQAGGAGAAPAARSPAHPGIEPAGASAYGGSGSSSIADDLRALQLEGGAPGYGSRSYGGASPHPGGAASPSAPYAAPPSWPAPPASYTPKYASGQARGDRPAPPPRPPRV</sequence>
<evidence type="ECO:0000256" key="7">
    <source>
        <dbReference type="SAM" id="MobiDB-lite"/>
    </source>
</evidence>
<comment type="subcellular location">
    <subcellularLocation>
        <location evidence="2">Cytoplasm</location>
    </subcellularLocation>
    <subcellularLocation>
        <location evidence="1">Endosome</location>
    </subcellularLocation>
</comment>
<dbReference type="PANTHER" id="PTHR23030">
    <property type="entry name" value="PCD6 INTERACTING PROTEIN-RELATED"/>
    <property type="match status" value="1"/>
</dbReference>
<evidence type="ECO:0000256" key="1">
    <source>
        <dbReference type="ARBA" id="ARBA00004177"/>
    </source>
</evidence>
<dbReference type="Pfam" id="PF03097">
    <property type="entry name" value="BRO1"/>
    <property type="match status" value="1"/>
</dbReference>
<protein>
    <recommendedName>
        <fullName evidence="5">BRO domain-containing protein 1</fullName>
    </recommendedName>
</protein>
<feature type="region of interest" description="Disordered" evidence="7">
    <location>
        <begin position="805"/>
        <end position="868"/>
    </location>
</feature>
<evidence type="ECO:0000256" key="3">
    <source>
        <dbReference type="ARBA" id="ARBA00022490"/>
    </source>
</evidence>
<evidence type="ECO:0000313" key="9">
    <source>
        <dbReference type="EMBL" id="WFD01442.1"/>
    </source>
</evidence>
<name>A0AAF0IQI4_9BASI</name>
<accession>A0AAF0IQI4</accession>
<feature type="region of interest" description="Disordered" evidence="7">
    <location>
        <begin position="764"/>
        <end position="791"/>
    </location>
</feature>
<dbReference type="EMBL" id="CP119934">
    <property type="protein sequence ID" value="WFD01442.1"/>
    <property type="molecule type" value="Genomic_DNA"/>
</dbReference>
<evidence type="ECO:0000256" key="6">
    <source>
        <dbReference type="SAM" id="Coils"/>
    </source>
</evidence>
<evidence type="ECO:0000256" key="5">
    <source>
        <dbReference type="ARBA" id="ARBA00041284"/>
    </source>
</evidence>
<feature type="compositionally biased region" description="Low complexity" evidence="7">
    <location>
        <begin position="766"/>
        <end position="784"/>
    </location>
</feature>
<dbReference type="AlphaFoldDB" id="A0AAF0IQI4"/>
<dbReference type="Gene3D" id="1.25.40.280">
    <property type="entry name" value="alix/aip1 like domains"/>
    <property type="match status" value="1"/>
</dbReference>
<dbReference type="Gene3D" id="1.20.120.560">
    <property type="entry name" value="alix/aip1 in complex with the ypdl late domain"/>
    <property type="match status" value="1"/>
</dbReference>
<dbReference type="Pfam" id="PF13949">
    <property type="entry name" value="ALIX_LYPXL_bnd"/>
    <property type="match status" value="1"/>
</dbReference>
<keyword evidence="3" id="KW-0963">Cytoplasm</keyword>
<dbReference type="Gene3D" id="1.20.140.50">
    <property type="entry name" value="alix/aip1 like domains"/>
    <property type="match status" value="1"/>
</dbReference>
<evidence type="ECO:0000256" key="4">
    <source>
        <dbReference type="ARBA" id="ARBA00022753"/>
    </source>
</evidence>
<dbReference type="SMART" id="SM01041">
    <property type="entry name" value="BRO1"/>
    <property type="match status" value="1"/>
</dbReference>
<dbReference type="GO" id="GO:0043328">
    <property type="term" value="P:protein transport to vacuole involved in ubiquitin-dependent protein catabolic process via the multivesicular body sorting pathway"/>
    <property type="evidence" value="ECO:0007669"/>
    <property type="project" value="TreeGrafter"/>
</dbReference>
<dbReference type="InterPro" id="IPR038499">
    <property type="entry name" value="BRO1_sf"/>
</dbReference>
<feature type="compositionally biased region" description="Pro residues" evidence="7">
    <location>
        <begin position="833"/>
        <end position="844"/>
    </location>
</feature>
<gene>
    <name evidence="9" type="primary">BRO1</name>
    <name evidence="9" type="ORF">MOBT1_000105</name>
</gene>
<dbReference type="PANTHER" id="PTHR23030:SF30">
    <property type="entry name" value="TYROSINE-PROTEIN PHOSPHATASE NON-RECEPTOR TYPE 23"/>
    <property type="match status" value="1"/>
</dbReference>
<feature type="coiled-coil region" evidence="6">
    <location>
        <begin position="473"/>
        <end position="527"/>
    </location>
</feature>
<keyword evidence="4" id="KW-0967">Endosome</keyword>
<organism evidence="9 10">
    <name type="scientific">Malassezia obtusa</name>
    <dbReference type="NCBI Taxonomy" id="76774"/>
    <lineage>
        <taxon>Eukaryota</taxon>
        <taxon>Fungi</taxon>
        <taxon>Dikarya</taxon>
        <taxon>Basidiomycota</taxon>
        <taxon>Ustilaginomycotina</taxon>
        <taxon>Malasseziomycetes</taxon>
        <taxon>Malasseziales</taxon>
        <taxon>Malasseziaceae</taxon>
        <taxon>Malassezia</taxon>
    </lineage>
</organism>
<feature type="compositionally biased region" description="Pro residues" evidence="7">
    <location>
        <begin position="859"/>
        <end position="868"/>
    </location>
</feature>
<feature type="compositionally biased region" description="Low complexity" evidence="7">
    <location>
        <begin position="815"/>
        <end position="832"/>
    </location>
</feature>
<evidence type="ECO:0000256" key="2">
    <source>
        <dbReference type="ARBA" id="ARBA00004496"/>
    </source>
</evidence>
<feature type="domain" description="BRO1" evidence="8">
    <location>
        <begin position="4"/>
        <end position="408"/>
    </location>
</feature>
<evidence type="ECO:0000313" key="10">
    <source>
        <dbReference type="Proteomes" id="UP001214603"/>
    </source>
</evidence>
<dbReference type="Proteomes" id="UP001214603">
    <property type="component" value="Chromosome 1"/>
</dbReference>
<reference evidence="9" key="1">
    <citation type="submission" date="2023-03" db="EMBL/GenBank/DDBJ databases">
        <title>Mating type loci evolution in Malassezia.</title>
        <authorList>
            <person name="Coelho M.A."/>
        </authorList>
    </citation>
    <scope>NUCLEOTIDE SEQUENCE</scope>
    <source>
        <strain evidence="9">CBS 7876</strain>
    </source>
</reference>
<proteinExistence type="predicted"/>
<keyword evidence="6" id="KW-0175">Coiled coil</keyword>
<dbReference type="InterPro" id="IPR004328">
    <property type="entry name" value="BRO1_dom"/>
</dbReference>
<feature type="coiled-coil region" evidence="6">
    <location>
        <begin position="386"/>
        <end position="414"/>
    </location>
</feature>
<feature type="coiled-coil region" evidence="6">
    <location>
        <begin position="717"/>
        <end position="744"/>
    </location>
</feature>
<dbReference type="InterPro" id="IPR025304">
    <property type="entry name" value="ALIX_V_dom"/>
</dbReference>
<dbReference type="GO" id="GO:0005768">
    <property type="term" value="C:endosome"/>
    <property type="evidence" value="ECO:0007669"/>
    <property type="project" value="UniProtKB-SubCell"/>
</dbReference>
<dbReference type="PROSITE" id="PS51180">
    <property type="entry name" value="BRO1"/>
    <property type="match status" value="1"/>
</dbReference>
<keyword evidence="10" id="KW-1185">Reference proteome</keyword>
<evidence type="ECO:0000259" key="8">
    <source>
        <dbReference type="PROSITE" id="PS51180"/>
    </source>
</evidence>